<dbReference type="InterPro" id="IPR036286">
    <property type="entry name" value="LexA/Signal_pep-like_sf"/>
</dbReference>
<keyword evidence="3" id="KW-1185">Reference proteome</keyword>
<comment type="caution">
    <text evidence="2">The sequence shown here is derived from an EMBL/GenBank/DDBJ whole genome shotgun (WGS) entry which is preliminary data.</text>
</comment>
<dbReference type="InterPro" id="IPR039418">
    <property type="entry name" value="LexA-like"/>
</dbReference>
<dbReference type="Pfam" id="PF00717">
    <property type="entry name" value="Peptidase_S24"/>
    <property type="match status" value="1"/>
</dbReference>
<dbReference type="Gene3D" id="2.10.109.10">
    <property type="entry name" value="Umud Fragment, subunit A"/>
    <property type="match status" value="1"/>
</dbReference>
<feature type="domain" description="Peptidase S24/S26A/S26B/S26C" evidence="1">
    <location>
        <begin position="4"/>
        <end position="106"/>
    </location>
</feature>
<dbReference type="CDD" id="cd06529">
    <property type="entry name" value="S24_LexA-like"/>
    <property type="match status" value="1"/>
</dbReference>
<evidence type="ECO:0000259" key="1">
    <source>
        <dbReference type="Pfam" id="PF00717"/>
    </source>
</evidence>
<protein>
    <submittedName>
        <fullName evidence="2">Phage repressor protein</fullName>
    </submittedName>
</protein>
<gene>
    <name evidence="2" type="ORF">JJB79_13365</name>
</gene>
<reference evidence="2 3" key="1">
    <citation type="submission" date="2021-01" db="EMBL/GenBank/DDBJ databases">
        <title>Complete genome sequence of Pantoea eucrina OB49, a heavy metal tolerant bacterium with PGPR potential isolated from wheat in Algeria.</title>
        <authorList>
            <person name="Lekired A."/>
            <person name="Ouzari I.H."/>
        </authorList>
    </citation>
    <scope>NUCLEOTIDE SEQUENCE [LARGE SCALE GENOMIC DNA]</scope>
    <source>
        <strain evidence="2 3">OB49</strain>
    </source>
</reference>
<dbReference type="Proteomes" id="UP000809137">
    <property type="component" value="Unassembled WGS sequence"/>
</dbReference>
<sequence>MAFQSPAANYAEKRIDFTNLVSLSQNSTYVWECTSDYPACGILKGSLLAVDRSLTPKHGNLVIASVDDELVIRRLLLVPAPALQALTGQCSIIPIKEGNESPIWGVIAYALTDLAGLGFSQIETEALELPDE</sequence>
<evidence type="ECO:0000313" key="3">
    <source>
        <dbReference type="Proteomes" id="UP000809137"/>
    </source>
</evidence>
<name>A0ABS1Z8I9_9GAMM</name>
<dbReference type="SUPFAM" id="SSF51306">
    <property type="entry name" value="LexA/Signal peptidase"/>
    <property type="match status" value="1"/>
</dbReference>
<dbReference type="EMBL" id="JAFCXS010000010">
    <property type="protein sequence ID" value="MBM0748396.1"/>
    <property type="molecule type" value="Genomic_DNA"/>
</dbReference>
<dbReference type="RefSeq" id="WP_052134039.1">
    <property type="nucleotide sequence ID" value="NZ_JAFCXS010000010.1"/>
</dbReference>
<proteinExistence type="predicted"/>
<evidence type="ECO:0000313" key="2">
    <source>
        <dbReference type="EMBL" id="MBM0748396.1"/>
    </source>
</evidence>
<accession>A0ABS1Z8I9</accession>
<organism evidence="2 3">
    <name type="scientific">Pantoea eucrina</name>
    <dbReference type="NCBI Taxonomy" id="472693"/>
    <lineage>
        <taxon>Bacteria</taxon>
        <taxon>Pseudomonadati</taxon>
        <taxon>Pseudomonadota</taxon>
        <taxon>Gammaproteobacteria</taxon>
        <taxon>Enterobacterales</taxon>
        <taxon>Erwiniaceae</taxon>
        <taxon>Pantoea</taxon>
    </lineage>
</organism>
<dbReference type="InterPro" id="IPR015927">
    <property type="entry name" value="Peptidase_S24_S26A/B/C"/>
</dbReference>